<organism evidence="3 4">
    <name type="scientific">Erythrobacter crassostreae</name>
    <dbReference type="NCBI Taxonomy" id="2828328"/>
    <lineage>
        <taxon>Bacteria</taxon>
        <taxon>Pseudomonadati</taxon>
        <taxon>Pseudomonadota</taxon>
        <taxon>Alphaproteobacteria</taxon>
        <taxon>Sphingomonadales</taxon>
        <taxon>Erythrobacteraceae</taxon>
        <taxon>Erythrobacter/Porphyrobacter group</taxon>
        <taxon>Erythrobacter</taxon>
    </lineage>
</organism>
<dbReference type="Proteomes" id="UP001138681">
    <property type="component" value="Unassembled WGS sequence"/>
</dbReference>
<keyword evidence="2" id="KW-0732">Signal</keyword>
<evidence type="ECO:0000313" key="4">
    <source>
        <dbReference type="Proteomes" id="UP001138681"/>
    </source>
</evidence>
<dbReference type="Pfam" id="PF00805">
    <property type="entry name" value="Pentapeptide"/>
    <property type="match status" value="1"/>
</dbReference>
<protein>
    <submittedName>
        <fullName evidence="3">Pentapeptide repeat-containing protein</fullName>
    </submittedName>
</protein>
<feature type="signal peptide" evidence="2">
    <location>
        <begin position="1"/>
        <end position="27"/>
    </location>
</feature>
<evidence type="ECO:0000256" key="2">
    <source>
        <dbReference type="SAM" id="SignalP"/>
    </source>
</evidence>
<keyword evidence="1" id="KW-0677">Repeat</keyword>
<evidence type="ECO:0000256" key="1">
    <source>
        <dbReference type="ARBA" id="ARBA00022737"/>
    </source>
</evidence>
<name>A0A9X1F1S5_9SPHN</name>
<keyword evidence="4" id="KW-1185">Reference proteome</keyword>
<dbReference type="PANTHER" id="PTHR47485:SF1">
    <property type="entry name" value="THYLAKOID LUMENAL 17.4 KDA PROTEIN, CHLOROPLASTIC"/>
    <property type="match status" value="1"/>
</dbReference>
<dbReference type="AlphaFoldDB" id="A0A9X1F1S5"/>
<accession>A0A9X1F1S5</accession>
<comment type="caution">
    <text evidence="3">The sequence shown here is derived from an EMBL/GenBank/DDBJ whole genome shotgun (WGS) entry which is preliminary data.</text>
</comment>
<evidence type="ECO:0000313" key="3">
    <source>
        <dbReference type="EMBL" id="MBV7257959.1"/>
    </source>
</evidence>
<dbReference type="EMBL" id="JAGSPC010000001">
    <property type="protein sequence ID" value="MBV7257959.1"/>
    <property type="molecule type" value="Genomic_DNA"/>
</dbReference>
<gene>
    <name evidence="3" type="ORF">KCG46_00040</name>
</gene>
<reference evidence="3" key="1">
    <citation type="submission" date="2021-04" db="EMBL/GenBank/DDBJ databases">
        <authorList>
            <person name="Pira H."/>
            <person name="Risdian C."/>
            <person name="Wink J."/>
        </authorList>
    </citation>
    <scope>NUCLEOTIDE SEQUENCE</scope>
    <source>
        <strain evidence="3">WH158</strain>
    </source>
</reference>
<dbReference type="PANTHER" id="PTHR47485">
    <property type="entry name" value="THYLAKOID LUMENAL 17.4 KDA PROTEIN, CHLOROPLASTIC"/>
    <property type="match status" value="1"/>
</dbReference>
<dbReference type="InterPro" id="IPR001646">
    <property type="entry name" value="5peptide_repeat"/>
</dbReference>
<proteinExistence type="predicted"/>
<sequence>MNTVRRASLMLAALTAGSAIMPELASAKGLPAESCKQLFDHAKAGSETIFPSEASGDFEYLDGAELHTPDMLRAALKRIRSSEHSGAKTPVVLIARGNFDGWLFQGTNPDNLPVCFNQSSLAGSNWENADYPGVGFLQSDLTDANFRRARIENAIFHDSALTNAIMQDAFIKGGRFSGSWARSVTNWDLSGSDLTQFVFDCGITIGDGCTLERDGIKFAYANLEKADISSFPTWGTADFDGAVFKSTKIAPKQIRYLVGINPVGTIVLHGGNERSYLTKSHFQQLHALSKIVVEEKSEPSFQCSDARTIVEKLICGEYETRLRTLDRRMTFLYTNGWPHHSPGLQPQRAWLKERNKCEDADCVETAYNDRINAVLAANGEPMFLDLGESAYFIPDTIGLPKSIIGSELYERIVPAVAGEAMASVRITRELDGTYSAIGQSIGANAHICSLSGTSLSFDSTSGWFSSTDEGSNSWPLFQIIRDELTIYKNGRFSDSRPENSSAFVSCGARAYFPDMQRIFYDTEKLAALIAFPDD</sequence>
<dbReference type="RefSeq" id="WP_218403339.1">
    <property type="nucleotide sequence ID" value="NZ_JAGSPC010000001.1"/>
</dbReference>
<feature type="chain" id="PRO_5040743327" evidence="2">
    <location>
        <begin position="28"/>
        <end position="534"/>
    </location>
</feature>